<feature type="transmembrane region" description="Helical" evidence="2">
    <location>
        <begin position="167"/>
        <end position="189"/>
    </location>
</feature>
<feature type="region of interest" description="Disordered" evidence="1">
    <location>
        <begin position="1"/>
        <end position="28"/>
    </location>
</feature>
<feature type="transmembrane region" description="Helical" evidence="2">
    <location>
        <begin position="81"/>
        <end position="103"/>
    </location>
</feature>
<name>A0A518D1C9_9BACT</name>
<keyword evidence="2" id="KW-1133">Transmembrane helix</keyword>
<evidence type="ECO:0000313" key="3">
    <source>
        <dbReference type="EMBL" id="QDU85235.1"/>
    </source>
</evidence>
<accession>A0A518D1C9</accession>
<gene>
    <name evidence="3" type="ORF">Pla163_23630</name>
</gene>
<keyword evidence="4" id="KW-1185">Reference proteome</keyword>
<protein>
    <submittedName>
        <fullName evidence="3">Uncharacterized protein</fullName>
    </submittedName>
</protein>
<dbReference type="Proteomes" id="UP000319342">
    <property type="component" value="Chromosome"/>
</dbReference>
<dbReference type="RefSeq" id="WP_145188223.1">
    <property type="nucleotide sequence ID" value="NZ_CP036290.1"/>
</dbReference>
<dbReference type="EMBL" id="CP036290">
    <property type="protein sequence ID" value="QDU85235.1"/>
    <property type="molecule type" value="Genomic_DNA"/>
</dbReference>
<evidence type="ECO:0000313" key="4">
    <source>
        <dbReference type="Proteomes" id="UP000319342"/>
    </source>
</evidence>
<sequence>MPLRSRSDAPGQGQGPVAGEDPFGDDDLFTPTLGERDDAIGFGRAFNPQSLWLASFFGGPICAALLFAINARRLGQQRLALHIGLGFGAVALTCVALGAWYAVDARLAGESLGLSAEETSQEASRNMRLAMRVAGVALGGVGYWLQRQRFRLFLHTGHEPAKALGPSILAIVVASIIALAIAFVVTLALV</sequence>
<feature type="transmembrane region" description="Helical" evidence="2">
    <location>
        <begin position="129"/>
        <end position="146"/>
    </location>
</feature>
<evidence type="ECO:0000256" key="2">
    <source>
        <dbReference type="SAM" id="Phobius"/>
    </source>
</evidence>
<keyword evidence="2" id="KW-0812">Transmembrane</keyword>
<keyword evidence="2" id="KW-0472">Membrane</keyword>
<evidence type="ECO:0000256" key="1">
    <source>
        <dbReference type="SAM" id="MobiDB-lite"/>
    </source>
</evidence>
<reference evidence="3 4" key="1">
    <citation type="submission" date="2019-02" db="EMBL/GenBank/DDBJ databases">
        <title>Deep-cultivation of Planctomycetes and their phenomic and genomic characterization uncovers novel biology.</title>
        <authorList>
            <person name="Wiegand S."/>
            <person name="Jogler M."/>
            <person name="Boedeker C."/>
            <person name="Pinto D."/>
            <person name="Vollmers J."/>
            <person name="Rivas-Marin E."/>
            <person name="Kohn T."/>
            <person name="Peeters S.H."/>
            <person name="Heuer A."/>
            <person name="Rast P."/>
            <person name="Oberbeckmann S."/>
            <person name="Bunk B."/>
            <person name="Jeske O."/>
            <person name="Meyerdierks A."/>
            <person name="Storesund J.E."/>
            <person name="Kallscheuer N."/>
            <person name="Luecker S."/>
            <person name="Lage O.M."/>
            <person name="Pohl T."/>
            <person name="Merkel B.J."/>
            <person name="Hornburger P."/>
            <person name="Mueller R.-W."/>
            <person name="Bruemmer F."/>
            <person name="Labrenz M."/>
            <person name="Spormann A.M."/>
            <person name="Op den Camp H."/>
            <person name="Overmann J."/>
            <person name="Amann R."/>
            <person name="Jetten M.S.M."/>
            <person name="Mascher T."/>
            <person name="Medema M.H."/>
            <person name="Devos D.P."/>
            <person name="Kaster A.-K."/>
            <person name="Ovreas L."/>
            <person name="Rohde M."/>
            <person name="Galperin M.Y."/>
            <person name="Jogler C."/>
        </authorList>
    </citation>
    <scope>NUCLEOTIDE SEQUENCE [LARGE SCALE GENOMIC DNA]</scope>
    <source>
        <strain evidence="3 4">Pla163</strain>
    </source>
</reference>
<dbReference type="AlphaFoldDB" id="A0A518D1C9"/>
<organism evidence="3 4">
    <name type="scientific">Rohdeia mirabilis</name>
    <dbReference type="NCBI Taxonomy" id="2528008"/>
    <lineage>
        <taxon>Bacteria</taxon>
        <taxon>Pseudomonadati</taxon>
        <taxon>Planctomycetota</taxon>
        <taxon>Planctomycetia</taxon>
        <taxon>Planctomycetia incertae sedis</taxon>
        <taxon>Rohdeia</taxon>
    </lineage>
</organism>
<proteinExistence type="predicted"/>
<feature type="transmembrane region" description="Helical" evidence="2">
    <location>
        <begin position="51"/>
        <end position="69"/>
    </location>
</feature>